<name>A0A1X7M1H7_9BACL</name>
<evidence type="ECO:0000313" key="2">
    <source>
        <dbReference type="Proteomes" id="UP000193834"/>
    </source>
</evidence>
<reference evidence="1 2" key="1">
    <citation type="submission" date="2017-04" db="EMBL/GenBank/DDBJ databases">
        <authorList>
            <person name="Afonso C.L."/>
            <person name="Miller P.J."/>
            <person name="Scott M.A."/>
            <person name="Spackman E."/>
            <person name="Goraichik I."/>
            <person name="Dimitrov K.M."/>
            <person name="Suarez D.L."/>
            <person name="Swayne D.E."/>
        </authorList>
    </citation>
    <scope>NUCLEOTIDE SEQUENCE [LARGE SCALE GENOMIC DNA]</scope>
    <source>
        <strain evidence="1 2">11</strain>
    </source>
</reference>
<keyword evidence="2" id="KW-1185">Reference proteome</keyword>
<dbReference type="Proteomes" id="UP000193834">
    <property type="component" value="Unassembled WGS sequence"/>
</dbReference>
<protein>
    <submittedName>
        <fullName evidence="1">Uncharacterized protein</fullName>
    </submittedName>
</protein>
<accession>A0A1X7M1H7</accession>
<dbReference type="EMBL" id="FXAZ01000012">
    <property type="protein sequence ID" value="SMG59342.1"/>
    <property type="molecule type" value="Genomic_DNA"/>
</dbReference>
<gene>
    <name evidence="1" type="ORF">SAMN06295960_4928</name>
</gene>
<organism evidence="1 2">
    <name type="scientific">Paenibacillus aquistagni</name>
    <dbReference type="NCBI Taxonomy" id="1852522"/>
    <lineage>
        <taxon>Bacteria</taxon>
        <taxon>Bacillati</taxon>
        <taxon>Bacillota</taxon>
        <taxon>Bacilli</taxon>
        <taxon>Bacillales</taxon>
        <taxon>Paenibacillaceae</taxon>
        <taxon>Paenibacillus</taxon>
    </lineage>
</organism>
<dbReference type="AlphaFoldDB" id="A0A1X7M1H7"/>
<sequence length="60" mass="7139">MFISHQHGILATRLELWHHYHHDAYVPLNAKKPRTIRFEALHSCKQDINVSRTEVHDVQL</sequence>
<evidence type="ECO:0000313" key="1">
    <source>
        <dbReference type="EMBL" id="SMG59342.1"/>
    </source>
</evidence>
<proteinExistence type="predicted"/>